<evidence type="ECO:0000256" key="5">
    <source>
        <dbReference type="SAM" id="MobiDB-lite"/>
    </source>
</evidence>
<keyword evidence="8" id="KW-1185">Reference proteome</keyword>
<dbReference type="SMART" id="SM00857">
    <property type="entry name" value="Resolvase"/>
    <property type="match status" value="1"/>
</dbReference>
<dbReference type="InterPro" id="IPR050639">
    <property type="entry name" value="SSR_resolvase"/>
</dbReference>
<comment type="caution">
    <text evidence="7">The sequence shown here is derived from an EMBL/GenBank/DDBJ whole genome shotgun (WGS) entry which is preliminary data.</text>
</comment>
<keyword evidence="3" id="KW-0233">DNA recombination</keyword>
<name>A0ABS5QFB5_9PROT</name>
<dbReference type="InterPro" id="IPR036162">
    <property type="entry name" value="Resolvase-like_N_sf"/>
</dbReference>
<feature type="active site" description="O-(5'-phospho-DNA)-serine intermediate" evidence="4">
    <location>
        <position position="15"/>
    </location>
</feature>
<evidence type="ECO:0000313" key="8">
    <source>
        <dbReference type="Proteomes" id="UP000766336"/>
    </source>
</evidence>
<dbReference type="PANTHER" id="PTHR30461:SF2">
    <property type="entry name" value="SERINE RECOMBINASE PINE-RELATED"/>
    <property type="match status" value="1"/>
</dbReference>
<evidence type="ECO:0000256" key="4">
    <source>
        <dbReference type="PROSITE-ProRule" id="PRU10137"/>
    </source>
</evidence>
<dbReference type="CDD" id="cd00338">
    <property type="entry name" value="Ser_Recombinase"/>
    <property type="match status" value="1"/>
</dbReference>
<evidence type="ECO:0000313" key="7">
    <source>
        <dbReference type="EMBL" id="MBS7811233.1"/>
    </source>
</evidence>
<dbReference type="PROSITE" id="PS00397">
    <property type="entry name" value="RECOMBINASES_1"/>
    <property type="match status" value="1"/>
</dbReference>
<proteinExistence type="predicted"/>
<sequence>MASKPERAAFYLRVSTDGQTTENQRHALTEIAERRGWKVVAEYEDAGISGAKGRDKRPGFDKMLKDAVRRRFDVLMVWAVDRLGRSSATALTALDDLHSAGVDVFVERQALDTTSPYGKAMFGIAAVFAELERGLIRDRIIAGLAHVKKHGPRPNKKPIGRPSVSADKEAAIRERLALGHGILRVAREVGVGSSVVQRVKAAASETRQNADAPEAALRNQRSESE</sequence>
<keyword evidence="2" id="KW-0238">DNA-binding</keyword>
<protein>
    <submittedName>
        <fullName evidence="7">Recombinase family protein</fullName>
    </submittedName>
</protein>
<keyword evidence="1" id="KW-0229">DNA integration</keyword>
<dbReference type="Proteomes" id="UP000766336">
    <property type="component" value="Unassembled WGS sequence"/>
</dbReference>
<evidence type="ECO:0000256" key="3">
    <source>
        <dbReference type="ARBA" id="ARBA00023172"/>
    </source>
</evidence>
<dbReference type="RefSeq" id="WP_213669922.1">
    <property type="nucleotide sequence ID" value="NZ_JAHCDA010000002.1"/>
</dbReference>
<dbReference type="PROSITE" id="PS51736">
    <property type="entry name" value="RECOMBINASES_3"/>
    <property type="match status" value="1"/>
</dbReference>
<feature type="domain" description="Resolvase/invertase-type recombinase catalytic" evidence="6">
    <location>
        <begin position="7"/>
        <end position="151"/>
    </location>
</feature>
<dbReference type="Pfam" id="PF00239">
    <property type="entry name" value="Resolvase"/>
    <property type="match status" value="1"/>
</dbReference>
<accession>A0ABS5QFB5</accession>
<dbReference type="EMBL" id="JAHCDA010000002">
    <property type="protein sequence ID" value="MBS7811233.1"/>
    <property type="molecule type" value="Genomic_DNA"/>
</dbReference>
<dbReference type="InterPro" id="IPR006118">
    <property type="entry name" value="Recombinase_CS"/>
</dbReference>
<reference evidence="7 8" key="1">
    <citation type="submission" date="2021-05" db="EMBL/GenBank/DDBJ databases">
        <title>Roseococcus sp. XZZS9, whole genome shotgun sequencing project.</title>
        <authorList>
            <person name="Zhao G."/>
            <person name="Shen L."/>
        </authorList>
    </citation>
    <scope>NUCLEOTIDE SEQUENCE [LARGE SCALE GENOMIC DNA]</scope>
    <source>
        <strain evidence="7 8">XZZS9</strain>
    </source>
</reference>
<dbReference type="SUPFAM" id="SSF53041">
    <property type="entry name" value="Resolvase-like"/>
    <property type="match status" value="1"/>
</dbReference>
<dbReference type="InterPro" id="IPR006119">
    <property type="entry name" value="Resolv_N"/>
</dbReference>
<evidence type="ECO:0000256" key="2">
    <source>
        <dbReference type="ARBA" id="ARBA00023125"/>
    </source>
</evidence>
<evidence type="ECO:0000259" key="6">
    <source>
        <dbReference type="PROSITE" id="PS51736"/>
    </source>
</evidence>
<feature type="region of interest" description="Disordered" evidence="5">
    <location>
        <begin position="200"/>
        <end position="225"/>
    </location>
</feature>
<dbReference type="Gene3D" id="3.40.50.1390">
    <property type="entry name" value="Resolvase, N-terminal catalytic domain"/>
    <property type="match status" value="1"/>
</dbReference>
<organism evidence="7 8">
    <name type="scientific">Roseococcus pinisoli</name>
    <dbReference type="NCBI Taxonomy" id="2835040"/>
    <lineage>
        <taxon>Bacteria</taxon>
        <taxon>Pseudomonadati</taxon>
        <taxon>Pseudomonadota</taxon>
        <taxon>Alphaproteobacteria</taxon>
        <taxon>Acetobacterales</taxon>
        <taxon>Roseomonadaceae</taxon>
        <taxon>Roseococcus</taxon>
    </lineage>
</organism>
<gene>
    <name evidence="7" type="ORF">KHU32_09815</name>
</gene>
<dbReference type="PANTHER" id="PTHR30461">
    <property type="entry name" value="DNA-INVERTASE FROM LAMBDOID PROPHAGE"/>
    <property type="match status" value="1"/>
</dbReference>
<evidence type="ECO:0000256" key="1">
    <source>
        <dbReference type="ARBA" id="ARBA00022908"/>
    </source>
</evidence>